<dbReference type="AlphaFoldDB" id="A0A897NX85"/>
<dbReference type="Proteomes" id="UP000663292">
    <property type="component" value="Chromosome"/>
</dbReference>
<evidence type="ECO:0000256" key="8">
    <source>
        <dbReference type="SAM" id="Phobius"/>
    </source>
</evidence>
<comment type="subcellular location">
    <subcellularLocation>
        <location evidence="1">Cell membrane</location>
        <topology evidence="1">Multi-pass membrane protein</topology>
    </subcellularLocation>
</comment>
<dbReference type="GO" id="GO:0005886">
    <property type="term" value="C:plasma membrane"/>
    <property type="evidence" value="ECO:0007669"/>
    <property type="project" value="UniProtKB-SubCell"/>
</dbReference>
<dbReference type="InterPro" id="IPR002528">
    <property type="entry name" value="MATE_fam"/>
</dbReference>
<dbReference type="GO" id="GO:0015297">
    <property type="term" value="F:antiporter activity"/>
    <property type="evidence" value="ECO:0007669"/>
    <property type="project" value="InterPro"/>
</dbReference>
<evidence type="ECO:0000256" key="4">
    <source>
        <dbReference type="ARBA" id="ARBA00022692"/>
    </source>
</evidence>
<evidence type="ECO:0000313" key="9">
    <source>
        <dbReference type="EMBL" id="QSG14726.1"/>
    </source>
</evidence>
<dbReference type="CDD" id="cd13142">
    <property type="entry name" value="MATE_like_12"/>
    <property type="match status" value="1"/>
</dbReference>
<feature type="transmembrane region" description="Helical" evidence="8">
    <location>
        <begin position="177"/>
        <end position="197"/>
    </location>
</feature>
<evidence type="ECO:0000256" key="2">
    <source>
        <dbReference type="ARBA" id="ARBA00022448"/>
    </source>
</evidence>
<feature type="transmembrane region" description="Helical" evidence="8">
    <location>
        <begin position="471"/>
        <end position="504"/>
    </location>
</feature>
<organism evidence="9 10">
    <name type="scientific">Halapricum desulfuricans</name>
    <dbReference type="NCBI Taxonomy" id="2841257"/>
    <lineage>
        <taxon>Archaea</taxon>
        <taxon>Methanobacteriati</taxon>
        <taxon>Methanobacteriota</taxon>
        <taxon>Stenosarchaea group</taxon>
        <taxon>Halobacteria</taxon>
        <taxon>Halobacteriales</taxon>
        <taxon>Haloarculaceae</taxon>
        <taxon>Halapricum</taxon>
    </lineage>
</organism>
<feature type="transmembrane region" description="Helical" evidence="8">
    <location>
        <begin position="56"/>
        <end position="85"/>
    </location>
</feature>
<keyword evidence="5 8" id="KW-1133">Transmembrane helix</keyword>
<dbReference type="PANTHER" id="PTHR43549:SF2">
    <property type="entry name" value="MULTIDRUG RESISTANCE PROTEIN NORM-RELATED"/>
    <property type="match status" value="1"/>
</dbReference>
<feature type="transmembrane region" description="Helical" evidence="8">
    <location>
        <begin position="320"/>
        <end position="342"/>
    </location>
</feature>
<dbReference type="PANTHER" id="PTHR43549">
    <property type="entry name" value="MULTIDRUG RESISTANCE PROTEIN YPNP-RELATED"/>
    <property type="match status" value="1"/>
</dbReference>
<evidence type="ECO:0000256" key="5">
    <source>
        <dbReference type="ARBA" id="ARBA00022989"/>
    </source>
</evidence>
<dbReference type="GO" id="GO:0042910">
    <property type="term" value="F:xenobiotic transmembrane transporter activity"/>
    <property type="evidence" value="ECO:0007669"/>
    <property type="project" value="InterPro"/>
</dbReference>
<feature type="transmembrane region" description="Helical" evidence="8">
    <location>
        <begin position="380"/>
        <end position="404"/>
    </location>
</feature>
<name>A0A897NX85_9EURY</name>
<feature type="transmembrane region" description="Helical" evidence="8">
    <location>
        <begin position="105"/>
        <end position="130"/>
    </location>
</feature>
<feature type="transmembrane region" description="Helical" evidence="8">
    <location>
        <begin position="424"/>
        <end position="445"/>
    </location>
</feature>
<evidence type="ECO:0000256" key="7">
    <source>
        <dbReference type="SAM" id="MobiDB-lite"/>
    </source>
</evidence>
<keyword evidence="2" id="KW-0813">Transport</keyword>
<sequence length="545" mass="57160">MTRVSTDESGRSVNLTEGSLLRPLIALSLPIVASQLLQVMYNLADTFWVGRLGQNAVTALSLSLPFVFLMISLGGGLTVAGTVLVSQNTGAGNTERVSHVAGQTIAFVSLVSIGLAAIGFVLSPVLLPLIGGSADAEAIRLAVVYTRIIFVGVIFMFGFQIFQALLRGYGDTVTPMYLMGASVTMNILLDPILILGFKNNLLFELLHDAPLLGNLGWIDALPYLTSPEWLHNLPFLDVNFLALQADLFAATGFTGMGVTGAAVATVVSRGVAAMIGFWLIFSGRLELTVSLSDLRLELETVRKIVDIGVPTAAEQSANSLAYTVMTSLAAMVSGPAVAAYGIGNRINTFVFLPAVGLARGTETAVGQNLGAEQNARAKRAVLLSTGIVAVVFGVVSVLVFLLARPLVTVFIPGDPTVINLGTDYFKIIGPTYVFMGAFQVINAGFRGAGSTRTAMAFSIVSQWGVRIPPTFLLITVAGVGAMGVWGGIAFSHIAAAAAVGVWYVYGDWADNVLDEDEPGEEIAADDQAADPNGDGQPEGEPAVDD</sequence>
<feature type="transmembrane region" description="Helical" evidence="8">
    <location>
        <begin position="20"/>
        <end position="44"/>
    </location>
</feature>
<dbReference type="EMBL" id="CP064791">
    <property type="protein sequence ID" value="QSG14726.1"/>
    <property type="molecule type" value="Genomic_DNA"/>
</dbReference>
<dbReference type="InterPro" id="IPR052031">
    <property type="entry name" value="Membrane_Transporter-Flippase"/>
</dbReference>
<keyword evidence="6 8" id="KW-0472">Membrane</keyword>
<accession>A0A897NX85</accession>
<evidence type="ECO:0000256" key="1">
    <source>
        <dbReference type="ARBA" id="ARBA00004651"/>
    </source>
</evidence>
<protein>
    <submittedName>
        <fullName evidence="9">Na+-driven multidrug efflux pump</fullName>
    </submittedName>
</protein>
<dbReference type="Pfam" id="PF01554">
    <property type="entry name" value="MatE"/>
    <property type="match status" value="2"/>
</dbReference>
<gene>
    <name evidence="9" type="primary">norM2</name>
    <name evidence="9" type="ORF">HSEST_1193</name>
</gene>
<feature type="transmembrane region" description="Helical" evidence="8">
    <location>
        <begin position="142"/>
        <end position="165"/>
    </location>
</feature>
<keyword evidence="10" id="KW-1185">Reference proteome</keyword>
<evidence type="ECO:0000256" key="3">
    <source>
        <dbReference type="ARBA" id="ARBA00022475"/>
    </source>
</evidence>
<proteinExistence type="predicted"/>
<feature type="compositionally biased region" description="Acidic residues" evidence="7">
    <location>
        <begin position="515"/>
        <end position="528"/>
    </location>
</feature>
<evidence type="ECO:0000256" key="6">
    <source>
        <dbReference type="ARBA" id="ARBA00023136"/>
    </source>
</evidence>
<keyword evidence="3" id="KW-1003">Cell membrane</keyword>
<feature type="region of interest" description="Disordered" evidence="7">
    <location>
        <begin position="515"/>
        <end position="545"/>
    </location>
</feature>
<reference evidence="9 10" key="1">
    <citation type="submission" date="2020-11" db="EMBL/GenBank/DDBJ databases">
        <title>Carbohydrate-dependent, anaerobic sulfur respiration: A novel catabolism in halophilic archaea.</title>
        <authorList>
            <person name="Sorokin D.Y."/>
            <person name="Messina E."/>
            <person name="Smedile F."/>
            <person name="La Cono V."/>
            <person name="Hallsworth J.E."/>
            <person name="Yakimov M.M."/>
        </authorList>
    </citation>
    <scope>NUCLEOTIDE SEQUENCE [LARGE SCALE GENOMIC DNA]</scope>
    <source>
        <strain evidence="9 10">HSR-Est</strain>
    </source>
</reference>
<evidence type="ECO:0000313" key="10">
    <source>
        <dbReference type="Proteomes" id="UP000663292"/>
    </source>
</evidence>
<keyword evidence="4 8" id="KW-0812">Transmembrane</keyword>
<feature type="transmembrane region" description="Helical" evidence="8">
    <location>
        <begin position="261"/>
        <end position="281"/>
    </location>
</feature>